<dbReference type="EMBL" id="CAEY01001120">
    <property type="status" value="NOT_ANNOTATED_CDS"/>
    <property type="molecule type" value="Genomic_DNA"/>
</dbReference>
<evidence type="ECO:0000313" key="2">
    <source>
        <dbReference type="EnsemblMetazoa" id="tetur03g03620.1"/>
    </source>
</evidence>
<feature type="chain" id="PRO_5004580832" evidence="1">
    <location>
        <begin position="21"/>
        <end position="360"/>
    </location>
</feature>
<keyword evidence="3" id="KW-1185">Reference proteome</keyword>
<protein>
    <submittedName>
        <fullName evidence="2">Uncharacterized protein</fullName>
    </submittedName>
</protein>
<feature type="signal peptide" evidence="1">
    <location>
        <begin position="1"/>
        <end position="20"/>
    </location>
</feature>
<dbReference type="HOGENOM" id="CLU_770141_0_0_1"/>
<organism evidence="2 3">
    <name type="scientific">Tetranychus urticae</name>
    <name type="common">Two-spotted spider mite</name>
    <dbReference type="NCBI Taxonomy" id="32264"/>
    <lineage>
        <taxon>Eukaryota</taxon>
        <taxon>Metazoa</taxon>
        <taxon>Ecdysozoa</taxon>
        <taxon>Arthropoda</taxon>
        <taxon>Chelicerata</taxon>
        <taxon>Arachnida</taxon>
        <taxon>Acari</taxon>
        <taxon>Acariformes</taxon>
        <taxon>Trombidiformes</taxon>
        <taxon>Prostigmata</taxon>
        <taxon>Eleutherengona</taxon>
        <taxon>Raphignathae</taxon>
        <taxon>Tetranychoidea</taxon>
        <taxon>Tetranychidae</taxon>
        <taxon>Tetranychus</taxon>
    </lineage>
</organism>
<keyword evidence="1" id="KW-0732">Signal</keyword>
<dbReference type="AlphaFoldDB" id="T1JZE0"/>
<dbReference type="Proteomes" id="UP000015104">
    <property type="component" value="Unassembled WGS sequence"/>
</dbReference>
<proteinExistence type="predicted"/>
<reference evidence="3" key="1">
    <citation type="submission" date="2011-08" db="EMBL/GenBank/DDBJ databases">
        <authorList>
            <person name="Rombauts S."/>
        </authorList>
    </citation>
    <scope>NUCLEOTIDE SEQUENCE</scope>
    <source>
        <strain evidence="3">London</strain>
    </source>
</reference>
<name>T1JZE0_TETUR</name>
<evidence type="ECO:0000256" key="1">
    <source>
        <dbReference type="SAM" id="SignalP"/>
    </source>
</evidence>
<sequence length="360" mass="35489">MQPIPVFILFSLFIASSVVCNEQSPDFDLQSNVHGRHFLDTFKITSNVVSSVASNAGKGIGGVDAETKLGNAVISGINGVRKLADAGSNGDAEAVESFANMTGDAVRSIGDIAAYNGNMASGAIKGAGRMANLLLSELGLAPLGSFVKDGTNQLGDVASDIGSAVDEEFDALGAVVGGEEIGNKINTSMAVQAVKQLGDAVSSGIDGAGKLASAGSNVAAGAVESFTNMTGDAVRAIGDIAAFQANMVTSVAQSLLGAKLGSAIGQGTNGLGNDSVKSAGAKGDSLSDEASIADQIVENAVKAAIGPAMKVSDNVDATFVAITYGASKAGEMASNGLKAASDAAGEAVGALTGAFSGLFG</sequence>
<evidence type="ECO:0000313" key="3">
    <source>
        <dbReference type="Proteomes" id="UP000015104"/>
    </source>
</evidence>
<accession>T1JZE0</accession>
<reference evidence="2" key="2">
    <citation type="submission" date="2015-06" db="UniProtKB">
        <authorList>
            <consortium name="EnsemblMetazoa"/>
        </authorList>
    </citation>
    <scope>IDENTIFICATION</scope>
</reference>
<dbReference type="EnsemblMetazoa" id="tetur03g03620.1">
    <property type="protein sequence ID" value="tetur03g03620.1"/>
    <property type="gene ID" value="tetur03g03620"/>
</dbReference>